<evidence type="ECO:0000313" key="7">
    <source>
        <dbReference type="EMBL" id="SEI22272.1"/>
    </source>
</evidence>
<keyword evidence="5 6" id="KW-0472">Membrane</keyword>
<feature type="binding site" evidence="6">
    <location>
        <position position="336"/>
    </location>
    <ligand>
        <name>Zn(2+)</name>
        <dbReference type="ChEBI" id="CHEBI:29105"/>
    </ligand>
</feature>
<dbReference type="Proteomes" id="UP000182272">
    <property type="component" value="Chromosome I"/>
</dbReference>
<evidence type="ECO:0000256" key="2">
    <source>
        <dbReference type="ARBA" id="ARBA00022475"/>
    </source>
</evidence>
<dbReference type="Pfam" id="PF10070">
    <property type="entry name" value="DabA"/>
    <property type="match status" value="1"/>
</dbReference>
<dbReference type="PANTHER" id="PTHR38344:SF1">
    <property type="entry name" value="INORGANIC CARBON TRANSPORTER SUBUNIT DABA-RELATED"/>
    <property type="match status" value="1"/>
</dbReference>
<evidence type="ECO:0000313" key="8">
    <source>
        <dbReference type="Proteomes" id="UP000182272"/>
    </source>
</evidence>
<dbReference type="RefSeq" id="WP_081354595.1">
    <property type="nucleotide sequence ID" value="NZ_LT629972.1"/>
</dbReference>
<keyword evidence="4 6" id="KW-0862">Zinc</keyword>
<dbReference type="OrthoDB" id="9805101at2"/>
<dbReference type="InterPro" id="IPR018752">
    <property type="entry name" value="DabA"/>
</dbReference>
<protein>
    <recommendedName>
        <fullName evidence="6">Probable inorganic carbon transporter subunit DabA</fullName>
    </recommendedName>
</protein>
<evidence type="ECO:0000256" key="6">
    <source>
        <dbReference type="HAMAP-Rule" id="MF_01871"/>
    </source>
</evidence>
<reference evidence="7 8" key="1">
    <citation type="submission" date="2016-10" db="EMBL/GenBank/DDBJ databases">
        <authorList>
            <person name="de Groot N.N."/>
        </authorList>
    </citation>
    <scope>NUCLEOTIDE SEQUENCE [LARGE SCALE GENOMIC DNA]</scope>
    <source>
        <strain evidence="7 8">LMG 2158</strain>
    </source>
</reference>
<dbReference type="GO" id="GO:0008270">
    <property type="term" value="F:zinc ion binding"/>
    <property type="evidence" value="ECO:0007669"/>
    <property type="project" value="UniProtKB-UniRule"/>
</dbReference>
<comment type="subcellular location">
    <subcellularLocation>
        <location evidence="6">Cell membrane</location>
        <topology evidence="6">Peripheral membrane protein</topology>
    </subcellularLocation>
</comment>
<dbReference type="AlphaFoldDB" id="A0A1H6NYT6"/>
<comment type="similarity">
    <text evidence="6">Belongs to the inorganic carbon transporter (TC 9.A.2) DabA family.</text>
</comment>
<comment type="function">
    <text evidence="6">Part of an energy-coupled inorganic carbon pump.</text>
</comment>
<proteinExistence type="inferred from homology"/>
<keyword evidence="1 6" id="KW-0813">Transport</keyword>
<evidence type="ECO:0000256" key="1">
    <source>
        <dbReference type="ARBA" id="ARBA00022448"/>
    </source>
</evidence>
<dbReference type="HAMAP" id="MF_01871">
    <property type="entry name" value="DabA"/>
    <property type="match status" value="1"/>
</dbReference>
<keyword evidence="2 6" id="KW-1003">Cell membrane</keyword>
<comment type="subunit">
    <text evidence="6">Forms a complex with DabB.</text>
</comment>
<feature type="binding site" evidence="6">
    <location>
        <position position="334"/>
    </location>
    <ligand>
        <name>Zn(2+)</name>
        <dbReference type="ChEBI" id="CHEBI:29105"/>
    </ligand>
</feature>
<gene>
    <name evidence="6" type="primary">dabA</name>
    <name evidence="7" type="ORF">SAMN05216581_4763</name>
</gene>
<feature type="binding site" evidence="6">
    <location>
        <position position="522"/>
    </location>
    <ligand>
        <name>Zn(2+)</name>
        <dbReference type="ChEBI" id="CHEBI:29105"/>
    </ligand>
</feature>
<evidence type="ECO:0000256" key="3">
    <source>
        <dbReference type="ARBA" id="ARBA00022723"/>
    </source>
</evidence>
<evidence type="ECO:0000256" key="5">
    <source>
        <dbReference type="ARBA" id="ARBA00023136"/>
    </source>
</evidence>
<feature type="binding site" evidence="6">
    <location>
        <position position="507"/>
    </location>
    <ligand>
        <name>Zn(2+)</name>
        <dbReference type="ChEBI" id="CHEBI:29105"/>
    </ligand>
</feature>
<dbReference type="EMBL" id="LT629972">
    <property type="protein sequence ID" value="SEI22272.1"/>
    <property type="molecule type" value="Genomic_DNA"/>
</dbReference>
<organism evidence="7 8">
    <name type="scientific">Pseudomonas asplenii</name>
    <dbReference type="NCBI Taxonomy" id="53407"/>
    <lineage>
        <taxon>Bacteria</taxon>
        <taxon>Pseudomonadati</taxon>
        <taxon>Pseudomonadota</taxon>
        <taxon>Gammaproteobacteria</taxon>
        <taxon>Pseudomonadales</taxon>
        <taxon>Pseudomonadaceae</taxon>
        <taxon>Pseudomonas</taxon>
    </lineage>
</organism>
<comment type="cofactor">
    <cofactor evidence="6">
        <name>Zn(2+)</name>
        <dbReference type="ChEBI" id="CHEBI:29105"/>
    </cofactor>
</comment>
<dbReference type="GO" id="GO:0005886">
    <property type="term" value="C:plasma membrane"/>
    <property type="evidence" value="ECO:0007669"/>
    <property type="project" value="UniProtKB-SubCell"/>
</dbReference>
<evidence type="ECO:0000256" key="4">
    <source>
        <dbReference type="ARBA" id="ARBA00022833"/>
    </source>
</evidence>
<sequence>MTALEHFTSLDRNALHEAARQACARIAPTWPLDRIIAVNPLWERREHAWSTVAAELWQRAGSPLTLSAADYRSAWQEGRISEHHLQQALAEQGESWTTPQLLQVLEMPPEANTGLPLLEDLADPGIPLPGWPVLITQQIGQCCAAWFDHEQADWRPQASAGLYQTWRSSMLADRGLSVLSDCRDLHGRIAELPSQPHAVLEAAVQRLGLSADDWAPWFDCLLLRSLGWASWCAYKRWQANQLGEDDQTTLELLAIRAAWEWLVDDRQRDAQSRWQRWRSAWQTGLQQPPSAVWQALQLWQRADELAWQEQLQQKLSRAEPAALPQAPLAKLFFCIDVRSEPLRRALEQVCPDLETGGFAGFFGLPIAYTPLGTAATRPQLPGLLAPQLQVSDGSGDAALDNHLAQRRQARLARQGRWRLFERLPASTFTLVESVGLGYAGALLGRTCGLSSGTKEAHRSGWRAAEWQQLLPRLPALSLTEKTDLAARILRAMGLNGPIPALLVLLGHGSQSANNPQAAGLDCGACCGQSGEINARLLAGLLNDREVRAELRQRGHDLPTHCHVLAGLHNTTTDEVQVFADEPLAAAQQPNWQRLRLALDQAAAQVRQERAAGLGLTAIMGQPVKLLDRLRQRARDWSQTRPEWGLANNAAFIAAPRARTRGVDLQGRAFLHDYEWQQDAEGAVLELIMTAPMVVAHWINLQYFTSTTDNTRFGSGNKLLHNVVGGHIGVFEGNGGDLRIGLARQSLHDGQQWVHRPLRLHVVIEAPQAMIDRVIEKHAVVRDLVQHGWLYLLRMDGQPAHLERRTAAGWQPLPGV</sequence>
<dbReference type="PANTHER" id="PTHR38344">
    <property type="entry name" value="UPF0753 PROTEIN AQ_863"/>
    <property type="match status" value="1"/>
</dbReference>
<keyword evidence="3 6" id="KW-0479">Metal-binding</keyword>
<accession>A0A1H6NYT6</accession>
<name>A0A1H6NYT6_9PSED</name>